<dbReference type="Pfam" id="PF02485">
    <property type="entry name" value="Branch"/>
    <property type="match status" value="1"/>
</dbReference>
<sequence>MAAISTSPLIPTLILLLSLPILFFLVGPRILPSRQISISAPDELDDLSLFHKAIAMDSANFSRRSRLPSARSHLSAGLRRPKVAFLFLTNSPLHFAPLWERFFSNVTTKHYNIYIHADPYVKIPPFEGVFKGKTIPAKRTQRSSPTLISAARRLLATAMLDDPSNAYFALISQHCIPLHSFDYLYNFLFDLGRLSKNLEFSSYIEILDNESTLWDRYNARGKDVMLPEVNFEEFRVGSQFFVLTRKHALMVIKDRKLWRKFKLPCLNVESCYPEEHYFPTMLSMQDPNGCSHYTLTRVNWTDSVNGHPHTYHPPEVSPELIYKLRESNSSYSYMFARKFSPDCLAPLMGMADEMPNFLSLLSKSQGKFEAFGMGKHIGVAPSIRFVQVAIYPKAYVI</sequence>
<dbReference type="InterPro" id="IPR003406">
    <property type="entry name" value="Glyco_trans_14"/>
</dbReference>
<gene>
    <name evidence="7" type="ORF">STAS_12867</name>
</gene>
<keyword evidence="6" id="KW-0812">Transmembrane</keyword>
<keyword evidence="3 7" id="KW-0808">Transferase</keyword>
<evidence type="ECO:0000313" key="8">
    <source>
        <dbReference type="Proteomes" id="UP000325081"/>
    </source>
</evidence>
<protein>
    <submittedName>
        <fullName evidence="7">Core-2/I-branching beta-1,6-N-acetylglucosaminyltransferase family protein</fullName>
    </submittedName>
</protein>
<organism evidence="7 8">
    <name type="scientific">Striga asiatica</name>
    <name type="common">Asiatic witchweed</name>
    <name type="synonym">Buchnera asiatica</name>
    <dbReference type="NCBI Taxonomy" id="4170"/>
    <lineage>
        <taxon>Eukaryota</taxon>
        <taxon>Viridiplantae</taxon>
        <taxon>Streptophyta</taxon>
        <taxon>Embryophyta</taxon>
        <taxon>Tracheophyta</taxon>
        <taxon>Spermatophyta</taxon>
        <taxon>Magnoliopsida</taxon>
        <taxon>eudicotyledons</taxon>
        <taxon>Gunneridae</taxon>
        <taxon>Pentapetalae</taxon>
        <taxon>asterids</taxon>
        <taxon>lamiids</taxon>
        <taxon>Lamiales</taxon>
        <taxon>Orobanchaceae</taxon>
        <taxon>Buchnereae</taxon>
        <taxon>Striga</taxon>
    </lineage>
</organism>
<evidence type="ECO:0000256" key="5">
    <source>
        <dbReference type="ARBA" id="ARBA00023180"/>
    </source>
</evidence>
<evidence type="ECO:0000256" key="3">
    <source>
        <dbReference type="ARBA" id="ARBA00022679"/>
    </source>
</evidence>
<evidence type="ECO:0000256" key="2">
    <source>
        <dbReference type="ARBA" id="ARBA00022676"/>
    </source>
</evidence>
<keyword evidence="4 6" id="KW-0472">Membrane</keyword>
<reference evidence="8" key="1">
    <citation type="journal article" date="2019" name="Curr. Biol.">
        <title>Genome Sequence of Striga asiatica Provides Insight into the Evolution of Plant Parasitism.</title>
        <authorList>
            <person name="Yoshida S."/>
            <person name="Kim S."/>
            <person name="Wafula E.K."/>
            <person name="Tanskanen J."/>
            <person name="Kim Y.M."/>
            <person name="Honaas L."/>
            <person name="Yang Z."/>
            <person name="Spallek T."/>
            <person name="Conn C.E."/>
            <person name="Ichihashi Y."/>
            <person name="Cheong K."/>
            <person name="Cui S."/>
            <person name="Der J.P."/>
            <person name="Gundlach H."/>
            <person name="Jiao Y."/>
            <person name="Hori C."/>
            <person name="Ishida J.K."/>
            <person name="Kasahara H."/>
            <person name="Kiba T."/>
            <person name="Kim M.S."/>
            <person name="Koo N."/>
            <person name="Laohavisit A."/>
            <person name="Lee Y.H."/>
            <person name="Lumba S."/>
            <person name="McCourt P."/>
            <person name="Mortimer J.C."/>
            <person name="Mutuku J.M."/>
            <person name="Nomura T."/>
            <person name="Sasaki-Sekimoto Y."/>
            <person name="Seto Y."/>
            <person name="Wang Y."/>
            <person name="Wakatake T."/>
            <person name="Sakakibara H."/>
            <person name="Demura T."/>
            <person name="Yamaguchi S."/>
            <person name="Yoneyama K."/>
            <person name="Manabe R.I."/>
            <person name="Nelson D.C."/>
            <person name="Schulman A.H."/>
            <person name="Timko M.P."/>
            <person name="dePamphilis C.W."/>
            <person name="Choi D."/>
            <person name="Shirasu K."/>
        </authorList>
    </citation>
    <scope>NUCLEOTIDE SEQUENCE [LARGE SCALE GENOMIC DNA]</scope>
    <source>
        <strain evidence="8">cv. UVA1</strain>
    </source>
</reference>
<dbReference type="GO" id="GO:0016757">
    <property type="term" value="F:glycosyltransferase activity"/>
    <property type="evidence" value="ECO:0007669"/>
    <property type="project" value="UniProtKB-KW"/>
</dbReference>
<accession>A0A5A7PV53</accession>
<keyword evidence="6" id="KW-1133">Transmembrane helix</keyword>
<dbReference type="EMBL" id="BKCP01005183">
    <property type="protein sequence ID" value="GER36526.1"/>
    <property type="molecule type" value="Genomic_DNA"/>
</dbReference>
<evidence type="ECO:0000256" key="1">
    <source>
        <dbReference type="ARBA" id="ARBA00004606"/>
    </source>
</evidence>
<dbReference type="PANTHER" id="PTHR31042:SF63">
    <property type="entry name" value="DUF4005 DOMAIN-CONTAINING PROTEIN"/>
    <property type="match status" value="1"/>
</dbReference>
<evidence type="ECO:0000256" key="4">
    <source>
        <dbReference type="ARBA" id="ARBA00023136"/>
    </source>
</evidence>
<dbReference type="Proteomes" id="UP000325081">
    <property type="component" value="Unassembled WGS sequence"/>
</dbReference>
<proteinExistence type="predicted"/>
<feature type="transmembrane region" description="Helical" evidence="6">
    <location>
        <begin position="12"/>
        <end position="31"/>
    </location>
</feature>
<comment type="subcellular location">
    <subcellularLocation>
        <location evidence="1">Membrane</location>
        <topology evidence="1">Single-pass type II membrane protein</topology>
    </subcellularLocation>
</comment>
<dbReference type="OrthoDB" id="191334at2759"/>
<dbReference type="AlphaFoldDB" id="A0A5A7PV53"/>
<dbReference type="GO" id="GO:0016020">
    <property type="term" value="C:membrane"/>
    <property type="evidence" value="ECO:0007669"/>
    <property type="project" value="UniProtKB-SubCell"/>
</dbReference>
<keyword evidence="2 7" id="KW-0328">Glycosyltransferase</keyword>
<evidence type="ECO:0000313" key="7">
    <source>
        <dbReference type="EMBL" id="GER36526.1"/>
    </source>
</evidence>
<evidence type="ECO:0000256" key="6">
    <source>
        <dbReference type="SAM" id="Phobius"/>
    </source>
</evidence>
<dbReference type="PANTHER" id="PTHR31042">
    <property type="entry name" value="CORE-2/I-BRANCHING BETA-1,6-N-ACETYLGLUCOSAMINYLTRANSFERASE FAMILY PROTEIN-RELATED"/>
    <property type="match status" value="1"/>
</dbReference>
<comment type="caution">
    <text evidence="7">The sequence shown here is derived from an EMBL/GenBank/DDBJ whole genome shotgun (WGS) entry which is preliminary data.</text>
</comment>
<keyword evidence="8" id="KW-1185">Reference proteome</keyword>
<dbReference type="InterPro" id="IPR044174">
    <property type="entry name" value="BC10-like"/>
</dbReference>
<keyword evidence="5" id="KW-0325">Glycoprotein</keyword>
<name>A0A5A7PV53_STRAF</name>